<dbReference type="STRING" id="1122124.GCA_000423165_01407"/>
<dbReference type="Gene3D" id="2.40.100.10">
    <property type="entry name" value="Cyclophilin-like"/>
    <property type="match status" value="1"/>
</dbReference>
<dbReference type="InterPro" id="IPR010016">
    <property type="entry name" value="PxpB"/>
</dbReference>
<dbReference type="InterPro" id="IPR003833">
    <property type="entry name" value="CT_C_D"/>
</dbReference>
<keyword evidence="2 5" id="KW-0378">Hydrolase</keyword>
<evidence type="ECO:0000259" key="4">
    <source>
        <dbReference type="SMART" id="SM00796"/>
    </source>
</evidence>
<dbReference type="GO" id="GO:0016787">
    <property type="term" value="F:hydrolase activity"/>
    <property type="evidence" value="ECO:0007669"/>
    <property type="project" value="UniProtKB-KW"/>
</dbReference>
<evidence type="ECO:0000313" key="6">
    <source>
        <dbReference type="Proteomes" id="UP000287022"/>
    </source>
</evidence>
<dbReference type="SMART" id="SM00796">
    <property type="entry name" value="AHS1"/>
    <property type="match status" value="1"/>
</dbReference>
<dbReference type="Proteomes" id="UP000287022">
    <property type="component" value="Unassembled WGS sequence"/>
</dbReference>
<dbReference type="Pfam" id="PF02682">
    <property type="entry name" value="CT_C_D"/>
    <property type="match status" value="1"/>
</dbReference>
<dbReference type="AlphaFoldDB" id="A0A432Z423"/>
<dbReference type="SUPFAM" id="SSF160467">
    <property type="entry name" value="PH0987 N-terminal domain-like"/>
    <property type="match status" value="1"/>
</dbReference>
<evidence type="ECO:0000256" key="1">
    <source>
        <dbReference type="ARBA" id="ARBA00022741"/>
    </source>
</evidence>
<evidence type="ECO:0000256" key="3">
    <source>
        <dbReference type="ARBA" id="ARBA00022840"/>
    </source>
</evidence>
<sequence>MSTWQFQSAAADALMIHLEPRIELTINARVQQLARSLPVKFPWLLEVVPSYHSLLLYYDVLQCDEKQVREQLKPVVDALLQEPLSMVSQGKLHTIEVCYDPELGADLHRIAADFSGGIDDVIRLHTEPTYHVYALGFAPGFAYMGDVVEALRRERHATPRQRVPRGSVAIAGQQTALYPQTSPGGWQLLGRACRWPQLHAGDQVRFVSIDRARYTEQCKDATND</sequence>
<reference evidence="6" key="1">
    <citation type="journal article" date="2018" name="Front. Microbiol.">
        <title>Genome-Based Analysis Reveals the Taxonomy and Diversity of the Family Idiomarinaceae.</title>
        <authorList>
            <person name="Liu Y."/>
            <person name="Lai Q."/>
            <person name="Shao Z."/>
        </authorList>
    </citation>
    <scope>NUCLEOTIDE SEQUENCE [LARGE SCALE GENOMIC DNA]</scope>
    <source>
        <strain evidence="6">c121</strain>
    </source>
</reference>
<dbReference type="InterPro" id="IPR029000">
    <property type="entry name" value="Cyclophilin-like_dom_sf"/>
</dbReference>
<evidence type="ECO:0000256" key="2">
    <source>
        <dbReference type="ARBA" id="ARBA00022801"/>
    </source>
</evidence>
<protein>
    <submittedName>
        <fullName evidence="5">Allophanate hydrolase subunit 1</fullName>
    </submittedName>
</protein>
<dbReference type="SUPFAM" id="SSF50891">
    <property type="entry name" value="Cyclophilin-like"/>
    <property type="match status" value="1"/>
</dbReference>
<dbReference type="Gene3D" id="3.30.1360.40">
    <property type="match status" value="1"/>
</dbReference>
<dbReference type="GO" id="GO:0005524">
    <property type="term" value="F:ATP binding"/>
    <property type="evidence" value="ECO:0007669"/>
    <property type="project" value="UniProtKB-KW"/>
</dbReference>
<dbReference type="RefSeq" id="WP_034727112.1">
    <property type="nucleotide sequence ID" value="NZ_PIQE01000002.1"/>
</dbReference>
<organism evidence="5 6">
    <name type="scientific">Pseudidiomarina sediminum</name>
    <dbReference type="NCBI Taxonomy" id="431675"/>
    <lineage>
        <taxon>Bacteria</taxon>
        <taxon>Pseudomonadati</taxon>
        <taxon>Pseudomonadota</taxon>
        <taxon>Gammaproteobacteria</taxon>
        <taxon>Alteromonadales</taxon>
        <taxon>Idiomarinaceae</taxon>
        <taxon>Pseudidiomarina</taxon>
    </lineage>
</organism>
<gene>
    <name evidence="5" type="ORF">CWI80_08695</name>
</gene>
<accession>A0A432Z423</accession>
<dbReference type="EMBL" id="PIQE01000002">
    <property type="protein sequence ID" value="RUO72615.1"/>
    <property type="molecule type" value="Genomic_DNA"/>
</dbReference>
<comment type="caution">
    <text evidence="5">The sequence shown here is derived from an EMBL/GenBank/DDBJ whole genome shotgun (WGS) entry which is preliminary data.</text>
</comment>
<evidence type="ECO:0000313" key="5">
    <source>
        <dbReference type="EMBL" id="RUO72615.1"/>
    </source>
</evidence>
<feature type="domain" description="Carboxyltransferase" evidence="4">
    <location>
        <begin position="4"/>
        <end position="195"/>
    </location>
</feature>
<dbReference type="PANTHER" id="PTHR34698">
    <property type="entry name" value="5-OXOPROLINASE SUBUNIT B"/>
    <property type="match status" value="1"/>
</dbReference>
<keyword evidence="1" id="KW-0547">Nucleotide-binding</keyword>
<name>A0A432Z423_9GAMM</name>
<proteinExistence type="predicted"/>
<dbReference type="PANTHER" id="PTHR34698:SF2">
    <property type="entry name" value="5-OXOPROLINASE SUBUNIT B"/>
    <property type="match status" value="1"/>
</dbReference>
<keyword evidence="6" id="KW-1185">Reference proteome</keyword>
<keyword evidence="3" id="KW-0067">ATP-binding</keyword>